<evidence type="ECO:0000256" key="6">
    <source>
        <dbReference type="ARBA" id="ARBA00023136"/>
    </source>
</evidence>
<sequence>MEDGGGIPRIRAMVSLVVRSAPTALSVCFRTADGLTMTVNKVECVYEEVEYDGDMVYGNFVVQDYEIFWGSDHPGIELVVTGPQGNKVHSSTTKEAEKFEFRAPRRGLYKFCFHNPSLAPEDLTFYIHVGHIPGIHDLAQDENLKPVNVKIAQIAEALEAVSAEIRYMQNRDKRHRSTNESTQRRLIAYTVAEYVMLLGASIGQVYLIQQLFSKRIGYNRV</sequence>
<evidence type="ECO:0000313" key="11">
    <source>
        <dbReference type="Proteomes" id="UP001497512"/>
    </source>
</evidence>
<comment type="similarity">
    <text evidence="2 7">Belongs to the EMP24/GP25L family.</text>
</comment>
<proteinExistence type="inferred from homology"/>
<evidence type="ECO:0000256" key="8">
    <source>
        <dbReference type="SAM" id="Phobius"/>
    </source>
</evidence>
<keyword evidence="5 8" id="KW-1133">Transmembrane helix</keyword>
<accession>A0ABP0UYK7</accession>
<evidence type="ECO:0000256" key="2">
    <source>
        <dbReference type="ARBA" id="ARBA00007104"/>
    </source>
</evidence>
<dbReference type="PANTHER" id="PTHR22811">
    <property type="entry name" value="TRANSMEMBRANE EMP24 DOMAIN-CONTAINING PROTEIN"/>
    <property type="match status" value="1"/>
</dbReference>
<comment type="subcellular location">
    <subcellularLocation>
        <location evidence="1 7">Membrane</location>
        <topology evidence="1 7">Single-pass type I membrane protein</topology>
    </subcellularLocation>
</comment>
<evidence type="ECO:0000256" key="3">
    <source>
        <dbReference type="ARBA" id="ARBA00022692"/>
    </source>
</evidence>
<gene>
    <name evidence="10" type="ORF">CSSPTR1EN2_LOCUS21670</name>
</gene>
<keyword evidence="11" id="KW-1185">Reference proteome</keyword>
<keyword evidence="3 7" id="KW-0812">Transmembrane</keyword>
<reference evidence="10" key="1">
    <citation type="submission" date="2024-02" db="EMBL/GenBank/DDBJ databases">
        <authorList>
            <consortium name="ELIXIR-Norway"/>
            <consortium name="Elixir Norway"/>
        </authorList>
    </citation>
    <scope>NUCLEOTIDE SEQUENCE</scope>
</reference>
<dbReference type="InterPro" id="IPR015720">
    <property type="entry name" value="Emp24-like"/>
</dbReference>
<evidence type="ECO:0000259" key="9">
    <source>
        <dbReference type="PROSITE" id="PS50866"/>
    </source>
</evidence>
<evidence type="ECO:0000313" key="10">
    <source>
        <dbReference type="EMBL" id="CAK9233757.1"/>
    </source>
</evidence>
<name>A0ABP0UYK7_9BRYO</name>
<evidence type="ECO:0000256" key="1">
    <source>
        <dbReference type="ARBA" id="ARBA00004479"/>
    </source>
</evidence>
<feature type="domain" description="GOLD" evidence="9">
    <location>
        <begin position="42"/>
        <end position="129"/>
    </location>
</feature>
<keyword evidence="6 8" id="KW-0472">Membrane</keyword>
<dbReference type="Proteomes" id="UP001497512">
    <property type="component" value="Chromosome 8"/>
</dbReference>
<evidence type="ECO:0000256" key="5">
    <source>
        <dbReference type="ARBA" id="ARBA00022989"/>
    </source>
</evidence>
<organism evidence="10 11">
    <name type="scientific">Sphagnum troendelagicum</name>
    <dbReference type="NCBI Taxonomy" id="128251"/>
    <lineage>
        <taxon>Eukaryota</taxon>
        <taxon>Viridiplantae</taxon>
        <taxon>Streptophyta</taxon>
        <taxon>Embryophyta</taxon>
        <taxon>Bryophyta</taxon>
        <taxon>Sphagnophytina</taxon>
        <taxon>Sphagnopsida</taxon>
        <taxon>Sphagnales</taxon>
        <taxon>Sphagnaceae</taxon>
        <taxon>Sphagnum</taxon>
    </lineage>
</organism>
<protein>
    <recommendedName>
        <fullName evidence="9">GOLD domain-containing protein</fullName>
    </recommendedName>
</protein>
<evidence type="ECO:0000256" key="7">
    <source>
        <dbReference type="RuleBase" id="RU003827"/>
    </source>
</evidence>
<evidence type="ECO:0000256" key="4">
    <source>
        <dbReference type="ARBA" id="ARBA00022729"/>
    </source>
</evidence>
<keyword evidence="4" id="KW-0732">Signal</keyword>
<dbReference type="InterPro" id="IPR009038">
    <property type="entry name" value="GOLD_dom"/>
</dbReference>
<feature type="transmembrane region" description="Helical" evidence="8">
    <location>
        <begin position="186"/>
        <end position="208"/>
    </location>
</feature>
<dbReference type="Pfam" id="PF01105">
    <property type="entry name" value="EMP24_GP25L"/>
    <property type="match status" value="1"/>
</dbReference>
<dbReference type="SMART" id="SM01190">
    <property type="entry name" value="EMP24_GP25L"/>
    <property type="match status" value="1"/>
</dbReference>
<dbReference type="PROSITE" id="PS50866">
    <property type="entry name" value="GOLD"/>
    <property type="match status" value="1"/>
</dbReference>
<dbReference type="EMBL" id="OZ019900">
    <property type="protein sequence ID" value="CAK9233757.1"/>
    <property type="molecule type" value="Genomic_DNA"/>
</dbReference>